<dbReference type="PANTHER" id="PTHR34300:SF2">
    <property type="entry name" value="QUEUOSINE PRECURSOR TRANSPORTER-RELATED"/>
    <property type="match status" value="1"/>
</dbReference>
<dbReference type="PANTHER" id="PTHR34300">
    <property type="entry name" value="QUEUOSINE PRECURSOR TRANSPORTER-RELATED"/>
    <property type="match status" value="1"/>
</dbReference>
<comment type="function">
    <text evidence="1">Involved in the import of queuosine (Q) precursors, required for Q precursor salvage.</text>
</comment>
<dbReference type="KEGG" id="saal:L336_0056"/>
<dbReference type="InterPro" id="IPR003744">
    <property type="entry name" value="YhhQ"/>
</dbReference>
<feature type="transmembrane region" description="Helical" evidence="1">
    <location>
        <begin position="145"/>
        <end position="168"/>
    </location>
</feature>
<dbReference type="Proteomes" id="UP000013893">
    <property type="component" value="Chromosome"/>
</dbReference>
<name>R4PVK6_9BACT</name>
<feature type="transmembrane region" description="Helical" evidence="1">
    <location>
        <begin position="109"/>
        <end position="133"/>
    </location>
</feature>
<keyword evidence="1" id="KW-1133">Transmembrane helix</keyword>
<comment type="similarity">
    <text evidence="1">Belongs to the vitamin uptake transporter (VUT/ECF) (TC 2.A.88) family. Q precursor transporter subfamily.</text>
</comment>
<sequence length="224" mass="24668">MFLFAKKHVHVYELLSGLFVMTLIVSNIASVKMVHAGPLVFDAGTILFPLAYIVGDIVTEVYGYRKMRSLLYVGIMTLLLTSVTFWLVGMLPADVSWTNQSSYDAILGVVWRIVAASIAAIFIGELINSYVLVTLKIKTKGKRLWARLVGSSGVGSLVDTTVFSLLAFGGTMPADTMVQLIATVFCIKIVTEIAVSPLTMRVIHYIKKHEKLDSFEAPARYLVD</sequence>
<reference evidence="2 3" key="1">
    <citation type="journal article" date="2013" name="Nat. Biotechnol.">
        <title>Genome sequences of rare, uncultured bacteria obtained by differential coverage binning of multiple metagenomes.</title>
        <authorList>
            <person name="Albertsen M."/>
            <person name="Hugenholtz P."/>
            <person name="Skarshewski A."/>
            <person name="Nielsen K.L."/>
            <person name="Tyson G.W."/>
            <person name="Nielsen P.H."/>
        </authorList>
    </citation>
    <scope>NUCLEOTIDE SEQUENCE [LARGE SCALE GENOMIC DNA]</scope>
    <source>
        <strain evidence="2">TM71</strain>
    </source>
</reference>
<dbReference type="HAMAP" id="MF_02088">
    <property type="entry name" value="Q_prec_transport"/>
    <property type="match status" value="1"/>
</dbReference>
<dbReference type="NCBIfam" id="TIGR00697">
    <property type="entry name" value="queuosine precursor transporter"/>
    <property type="match status" value="1"/>
</dbReference>
<dbReference type="HOGENOM" id="CLU_075503_1_2_0"/>
<evidence type="ECO:0000313" key="2">
    <source>
        <dbReference type="EMBL" id="AGL61767.1"/>
    </source>
</evidence>
<dbReference type="RefSeq" id="WP_015641218.1">
    <property type="nucleotide sequence ID" value="NC_021219.1"/>
</dbReference>
<keyword evidence="1" id="KW-0812">Transmembrane</keyword>
<protein>
    <recommendedName>
        <fullName evidence="1">Probable queuosine precursor transporter</fullName>
        <shortName evidence="1">Q precursor transporter</shortName>
    </recommendedName>
</protein>
<comment type="subcellular location">
    <subcellularLocation>
        <location evidence="1">Cell membrane</location>
        <topology evidence="1">Multi-pass membrane protein</topology>
    </subcellularLocation>
</comment>
<feature type="transmembrane region" description="Helical" evidence="1">
    <location>
        <begin position="70"/>
        <end position="89"/>
    </location>
</feature>
<dbReference type="GO" id="GO:0005886">
    <property type="term" value="C:plasma membrane"/>
    <property type="evidence" value="ECO:0007669"/>
    <property type="project" value="UniProtKB-SubCell"/>
</dbReference>
<dbReference type="AlphaFoldDB" id="R4PVK6"/>
<evidence type="ECO:0000256" key="1">
    <source>
        <dbReference type="HAMAP-Rule" id="MF_02088"/>
    </source>
</evidence>
<proteinExistence type="inferred from homology"/>
<dbReference type="EMBL" id="CP005957">
    <property type="protein sequence ID" value="AGL61767.1"/>
    <property type="molecule type" value="Genomic_DNA"/>
</dbReference>
<dbReference type="STRING" id="1332188.L336_0056"/>
<keyword evidence="3" id="KW-1185">Reference proteome</keyword>
<keyword evidence="1" id="KW-0813">Transport</keyword>
<gene>
    <name evidence="2" type="ORF">L336_0056</name>
</gene>
<keyword evidence="1" id="KW-0472">Membrane</keyword>
<keyword evidence="1" id="KW-1003">Cell membrane</keyword>
<feature type="transmembrane region" description="Helical" evidence="1">
    <location>
        <begin position="180"/>
        <end position="203"/>
    </location>
</feature>
<feature type="transmembrane region" description="Helical" evidence="1">
    <location>
        <begin position="36"/>
        <end position="58"/>
    </location>
</feature>
<organism evidence="2 3">
    <name type="scientific">Candidatus Saccharimonas aalborgensis</name>
    <dbReference type="NCBI Taxonomy" id="1332188"/>
    <lineage>
        <taxon>Bacteria</taxon>
        <taxon>Candidatus Saccharimonadota</taxon>
        <taxon>Candidatus Saccharimonadia</taxon>
        <taxon>Candidatus Saccharimonadales</taxon>
        <taxon>Candidatus Saccharimonadaceae</taxon>
        <taxon>Candidatus Saccharimonas</taxon>
    </lineage>
</organism>
<dbReference type="GO" id="GO:0022857">
    <property type="term" value="F:transmembrane transporter activity"/>
    <property type="evidence" value="ECO:0007669"/>
    <property type="project" value="UniProtKB-UniRule"/>
</dbReference>
<dbReference type="OrthoDB" id="9805479at2"/>
<dbReference type="Pfam" id="PF02592">
    <property type="entry name" value="Vut_1"/>
    <property type="match status" value="1"/>
</dbReference>
<accession>R4PVK6</accession>
<evidence type="ECO:0000313" key="3">
    <source>
        <dbReference type="Proteomes" id="UP000013893"/>
    </source>
</evidence>
<feature type="transmembrane region" description="Helical" evidence="1">
    <location>
        <begin position="12"/>
        <end position="30"/>
    </location>
</feature>